<dbReference type="SUPFAM" id="SSF55874">
    <property type="entry name" value="ATPase domain of HSP90 chaperone/DNA topoisomerase II/histidine kinase"/>
    <property type="match status" value="1"/>
</dbReference>
<keyword evidence="3" id="KW-0597">Phosphoprotein</keyword>
<dbReference type="SMART" id="SM00388">
    <property type="entry name" value="HisKA"/>
    <property type="match status" value="1"/>
</dbReference>
<evidence type="ECO:0000256" key="6">
    <source>
        <dbReference type="ARBA" id="ARBA00022777"/>
    </source>
</evidence>
<dbReference type="GO" id="GO:0007234">
    <property type="term" value="P:osmosensory signaling via phosphorelay pathway"/>
    <property type="evidence" value="ECO:0007669"/>
    <property type="project" value="TreeGrafter"/>
</dbReference>
<dbReference type="PROSITE" id="PS50109">
    <property type="entry name" value="HIS_KIN"/>
    <property type="match status" value="1"/>
</dbReference>
<dbReference type="Pfam" id="PF02518">
    <property type="entry name" value="HATPase_c"/>
    <property type="match status" value="1"/>
</dbReference>
<dbReference type="GO" id="GO:0000155">
    <property type="term" value="F:phosphorelay sensor kinase activity"/>
    <property type="evidence" value="ECO:0007669"/>
    <property type="project" value="InterPro"/>
</dbReference>
<evidence type="ECO:0000256" key="1">
    <source>
        <dbReference type="ARBA" id="ARBA00000085"/>
    </source>
</evidence>
<dbReference type="Pfam" id="PF00512">
    <property type="entry name" value="HisKA"/>
    <property type="match status" value="1"/>
</dbReference>
<dbReference type="SUPFAM" id="SSF55781">
    <property type="entry name" value="GAF domain-like"/>
    <property type="match status" value="1"/>
</dbReference>
<dbReference type="InterPro" id="IPR036097">
    <property type="entry name" value="HisK_dim/P_sf"/>
</dbReference>
<dbReference type="STRING" id="1685382.AVJ23_07755"/>
<dbReference type="Gene3D" id="1.10.287.130">
    <property type="match status" value="1"/>
</dbReference>
<dbReference type="InterPro" id="IPR005467">
    <property type="entry name" value="His_kinase_dom"/>
</dbReference>
<comment type="catalytic activity">
    <reaction evidence="1">
        <text>ATP + protein L-histidine = ADP + protein N-phospho-L-histidine.</text>
        <dbReference type="EC" id="2.7.13.3"/>
    </reaction>
</comment>
<gene>
    <name evidence="10" type="ORF">AVJ23_07755</name>
</gene>
<sequence>MHDLHALGLLDGRPDAAFDSLTRLAATQCAAPGALVSFHDAATARHVIKSLYAPERSAAGALASYTDARLWPRLARQDGLVAIVEEVSPADGLAALGAVTCLGGAVELPDGTPIGSFCVWHDAPRRWTETERDLIRALARCASEILRRMLAEQDSADLRAAQARSRAELHRFAHAAAHDLRSPLRAIANAAVWLSEDLEPVLCDETRAHIDQMLSRTARLHRLVDDLLACCCLDTGAEAPGRITGQEMLAALRAQTGPRPGLSLHADAAFKAAALPSGPLTEVLRRLVDNALTFHDRDVGTVGLALDDRGEAWQITVRDDGPGIAPRHQTRVFDPFARLFSQDAVPGSGLGLTMVERQVRLTGGQVWLHSEGRGTAVHVTWPKPANMRQAKADRPSSTAHAQG</sequence>
<dbReference type="PRINTS" id="PR00344">
    <property type="entry name" value="BCTRLSENSOR"/>
</dbReference>
<dbReference type="InterPro" id="IPR050351">
    <property type="entry name" value="BphY/WalK/GraS-like"/>
</dbReference>
<dbReference type="Gene3D" id="3.30.565.10">
    <property type="entry name" value="Histidine kinase-like ATPase, C-terminal domain"/>
    <property type="match status" value="1"/>
</dbReference>
<evidence type="ECO:0000259" key="9">
    <source>
        <dbReference type="PROSITE" id="PS50109"/>
    </source>
</evidence>
<organism evidence="10 11">
    <name type="scientific">Pseudoponticoccus marisrubri</name>
    <dbReference type="NCBI Taxonomy" id="1685382"/>
    <lineage>
        <taxon>Bacteria</taxon>
        <taxon>Pseudomonadati</taxon>
        <taxon>Pseudomonadota</taxon>
        <taxon>Alphaproteobacteria</taxon>
        <taxon>Rhodobacterales</taxon>
        <taxon>Roseobacteraceae</taxon>
        <taxon>Pseudoponticoccus</taxon>
    </lineage>
</organism>
<evidence type="ECO:0000256" key="5">
    <source>
        <dbReference type="ARBA" id="ARBA00022741"/>
    </source>
</evidence>
<dbReference type="SUPFAM" id="SSF47384">
    <property type="entry name" value="Homodimeric domain of signal transducing histidine kinase"/>
    <property type="match status" value="1"/>
</dbReference>
<dbReference type="InterPro" id="IPR036890">
    <property type="entry name" value="HATPase_C_sf"/>
</dbReference>
<comment type="caution">
    <text evidence="10">The sequence shown here is derived from an EMBL/GenBank/DDBJ whole genome shotgun (WGS) entry which is preliminary data.</text>
</comment>
<name>A0A0W7WM22_9RHOB</name>
<dbReference type="CDD" id="cd00082">
    <property type="entry name" value="HisKA"/>
    <property type="match status" value="1"/>
</dbReference>
<dbReference type="InterPro" id="IPR029016">
    <property type="entry name" value="GAF-like_dom_sf"/>
</dbReference>
<evidence type="ECO:0000256" key="4">
    <source>
        <dbReference type="ARBA" id="ARBA00022679"/>
    </source>
</evidence>
<dbReference type="Gene3D" id="3.30.450.40">
    <property type="match status" value="1"/>
</dbReference>
<evidence type="ECO:0000256" key="8">
    <source>
        <dbReference type="ARBA" id="ARBA00023012"/>
    </source>
</evidence>
<dbReference type="Proteomes" id="UP000054396">
    <property type="component" value="Unassembled WGS sequence"/>
</dbReference>
<protein>
    <recommendedName>
        <fullName evidence="2">histidine kinase</fullName>
        <ecNumber evidence="2">2.7.13.3</ecNumber>
    </recommendedName>
</protein>
<keyword evidence="7" id="KW-0067">ATP-binding</keyword>
<dbReference type="SMART" id="SM00387">
    <property type="entry name" value="HATPase_c"/>
    <property type="match status" value="1"/>
</dbReference>
<dbReference type="OrthoDB" id="9795133at2"/>
<evidence type="ECO:0000256" key="2">
    <source>
        <dbReference type="ARBA" id="ARBA00012438"/>
    </source>
</evidence>
<dbReference type="CDD" id="cd00075">
    <property type="entry name" value="HATPase"/>
    <property type="match status" value="1"/>
</dbReference>
<dbReference type="PANTHER" id="PTHR42878:SF7">
    <property type="entry name" value="SENSOR HISTIDINE KINASE GLRK"/>
    <property type="match status" value="1"/>
</dbReference>
<dbReference type="GO" id="GO:0005524">
    <property type="term" value="F:ATP binding"/>
    <property type="evidence" value="ECO:0007669"/>
    <property type="project" value="UniProtKB-KW"/>
</dbReference>
<proteinExistence type="predicted"/>
<dbReference type="GO" id="GO:0030295">
    <property type="term" value="F:protein kinase activator activity"/>
    <property type="evidence" value="ECO:0007669"/>
    <property type="project" value="TreeGrafter"/>
</dbReference>
<evidence type="ECO:0000256" key="3">
    <source>
        <dbReference type="ARBA" id="ARBA00022553"/>
    </source>
</evidence>
<dbReference type="AlphaFoldDB" id="A0A0W7WM22"/>
<dbReference type="EC" id="2.7.13.3" evidence="2"/>
<keyword evidence="5" id="KW-0547">Nucleotide-binding</keyword>
<reference evidence="10 11" key="1">
    <citation type="submission" date="2015-12" db="EMBL/GenBank/DDBJ databases">
        <authorList>
            <person name="Shamseldin A."/>
            <person name="Moawad H."/>
            <person name="Abd El-Rahim W.M."/>
            <person name="Sadowsky M.J."/>
        </authorList>
    </citation>
    <scope>NUCLEOTIDE SEQUENCE [LARGE SCALE GENOMIC DNA]</scope>
    <source>
        <strain evidence="10 11">SJ5A-1</strain>
    </source>
</reference>
<keyword evidence="11" id="KW-1185">Reference proteome</keyword>
<evidence type="ECO:0000313" key="10">
    <source>
        <dbReference type="EMBL" id="KUF11637.1"/>
    </source>
</evidence>
<dbReference type="RefSeq" id="WP_058861583.1">
    <property type="nucleotide sequence ID" value="NZ_LPXO01000003.1"/>
</dbReference>
<dbReference type="GO" id="GO:0000156">
    <property type="term" value="F:phosphorelay response regulator activity"/>
    <property type="evidence" value="ECO:0007669"/>
    <property type="project" value="TreeGrafter"/>
</dbReference>
<dbReference type="PANTHER" id="PTHR42878">
    <property type="entry name" value="TWO-COMPONENT HISTIDINE KINASE"/>
    <property type="match status" value="1"/>
</dbReference>
<accession>A0A0W7WM22</accession>
<dbReference type="InterPro" id="IPR004358">
    <property type="entry name" value="Sig_transdc_His_kin-like_C"/>
</dbReference>
<feature type="domain" description="Histidine kinase" evidence="9">
    <location>
        <begin position="175"/>
        <end position="385"/>
    </location>
</feature>
<evidence type="ECO:0000256" key="7">
    <source>
        <dbReference type="ARBA" id="ARBA00022840"/>
    </source>
</evidence>
<dbReference type="EMBL" id="LPXO01000003">
    <property type="protein sequence ID" value="KUF11637.1"/>
    <property type="molecule type" value="Genomic_DNA"/>
</dbReference>
<keyword evidence="4" id="KW-0808">Transferase</keyword>
<evidence type="ECO:0000313" key="11">
    <source>
        <dbReference type="Proteomes" id="UP000054396"/>
    </source>
</evidence>
<keyword evidence="6" id="KW-0418">Kinase</keyword>
<dbReference type="InterPro" id="IPR003594">
    <property type="entry name" value="HATPase_dom"/>
</dbReference>
<keyword evidence="8" id="KW-0902">Two-component regulatory system</keyword>
<dbReference type="InterPro" id="IPR003661">
    <property type="entry name" value="HisK_dim/P_dom"/>
</dbReference>